<feature type="domain" description="RING-type" evidence="6">
    <location>
        <begin position="13"/>
        <end position="57"/>
    </location>
</feature>
<evidence type="ECO:0000256" key="1">
    <source>
        <dbReference type="ARBA" id="ARBA00022723"/>
    </source>
</evidence>
<dbReference type="InterPro" id="IPR018957">
    <property type="entry name" value="Znf_C3HC4_RING-type"/>
</dbReference>
<dbReference type="SUPFAM" id="SSF101898">
    <property type="entry name" value="NHL repeat"/>
    <property type="match status" value="1"/>
</dbReference>
<dbReference type="InterPro" id="IPR017907">
    <property type="entry name" value="Znf_RING_CS"/>
</dbReference>
<keyword evidence="5" id="KW-0175">Coiled coil</keyword>
<evidence type="ECO:0000256" key="3">
    <source>
        <dbReference type="ARBA" id="ARBA00022833"/>
    </source>
</evidence>
<evidence type="ECO:0000313" key="8">
    <source>
        <dbReference type="EnsemblMetazoa" id="XP_038062938.1"/>
    </source>
</evidence>
<dbReference type="SMART" id="SM00184">
    <property type="entry name" value="RING"/>
    <property type="match status" value="1"/>
</dbReference>
<evidence type="ECO:0000259" key="7">
    <source>
        <dbReference type="PROSITE" id="PS50119"/>
    </source>
</evidence>
<evidence type="ECO:0000256" key="2">
    <source>
        <dbReference type="ARBA" id="ARBA00022771"/>
    </source>
</evidence>
<dbReference type="Pfam" id="PF00097">
    <property type="entry name" value="zf-C3HC4"/>
    <property type="match status" value="1"/>
</dbReference>
<accession>A0A914AGW3</accession>
<dbReference type="InterPro" id="IPR013083">
    <property type="entry name" value="Znf_RING/FYVE/PHD"/>
</dbReference>
<keyword evidence="1" id="KW-0479">Metal-binding</keyword>
<dbReference type="Gene3D" id="3.30.40.10">
    <property type="entry name" value="Zinc/RING finger domain, C3HC4 (zinc finger)"/>
    <property type="match status" value="1"/>
</dbReference>
<evidence type="ECO:0000313" key="9">
    <source>
        <dbReference type="Proteomes" id="UP000887568"/>
    </source>
</evidence>
<dbReference type="PANTHER" id="PTHR25462:SF296">
    <property type="entry name" value="MEIOTIC P26, ISOFORM F"/>
    <property type="match status" value="1"/>
</dbReference>
<evidence type="ECO:0000256" key="4">
    <source>
        <dbReference type="PROSITE-ProRule" id="PRU00024"/>
    </source>
</evidence>
<dbReference type="SUPFAM" id="SSF57845">
    <property type="entry name" value="B-box zinc-binding domain"/>
    <property type="match status" value="1"/>
</dbReference>
<dbReference type="GeneID" id="119733445"/>
<keyword evidence="9" id="KW-1185">Reference proteome</keyword>
<dbReference type="Pfam" id="PF00643">
    <property type="entry name" value="zf-B_box"/>
    <property type="match status" value="1"/>
</dbReference>
<protein>
    <recommendedName>
        <fullName evidence="10">Tripartite motif-containing protein 3</fullName>
    </recommendedName>
</protein>
<reference evidence="8" key="1">
    <citation type="submission" date="2022-11" db="UniProtKB">
        <authorList>
            <consortium name="EnsemblMetazoa"/>
        </authorList>
    </citation>
    <scope>IDENTIFICATION</scope>
</reference>
<evidence type="ECO:0000256" key="5">
    <source>
        <dbReference type="SAM" id="Coils"/>
    </source>
</evidence>
<keyword evidence="3" id="KW-0862">Zinc</keyword>
<dbReference type="GO" id="GO:0008270">
    <property type="term" value="F:zinc ion binding"/>
    <property type="evidence" value="ECO:0007669"/>
    <property type="project" value="UniProtKB-KW"/>
</dbReference>
<dbReference type="PROSITE" id="PS00518">
    <property type="entry name" value="ZF_RING_1"/>
    <property type="match status" value="1"/>
</dbReference>
<dbReference type="PANTHER" id="PTHR25462">
    <property type="entry name" value="BONUS, ISOFORM C-RELATED"/>
    <property type="match status" value="1"/>
</dbReference>
<evidence type="ECO:0000259" key="6">
    <source>
        <dbReference type="PROSITE" id="PS50089"/>
    </source>
</evidence>
<dbReference type="SUPFAM" id="SSF57850">
    <property type="entry name" value="RING/U-box"/>
    <property type="match status" value="1"/>
</dbReference>
<feature type="coiled-coil region" evidence="5">
    <location>
        <begin position="175"/>
        <end position="227"/>
    </location>
</feature>
<dbReference type="OrthoDB" id="252722at2759"/>
<organism evidence="8 9">
    <name type="scientific">Patiria miniata</name>
    <name type="common">Bat star</name>
    <name type="synonym">Asterina miniata</name>
    <dbReference type="NCBI Taxonomy" id="46514"/>
    <lineage>
        <taxon>Eukaryota</taxon>
        <taxon>Metazoa</taxon>
        <taxon>Echinodermata</taxon>
        <taxon>Eleutherozoa</taxon>
        <taxon>Asterozoa</taxon>
        <taxon>Asteroidea</taxon>
        <taxon>Valvatacea</taxon>
        <taxon>Valvatida</taxon>
        <taxon>Asterinidae</taxon>
        <taxon>Patiria</taxon>
    </lineage>
</organism>
<keyword evidence="2 4" id="KW-0863">Zinc-finger</keyword>
<dbReference type="InterPro" id="IPR047153">
    <property type="entry name" value="TRIM45/56/19-like"/>
</dbReference>
<dbReference type="RefSeq" id="XP_038062938.1">
    <property type="nucleotide sequence ID" value="XM_038207010.1"/>
</dbReference>
<dbReference type="Gene3D" id="3.30.160.60">
    <property type="entry name" value="Classic Zinc Finger"/>
    <property type="match status" value="1"/>
</dbReference>
<dbReference type="InterPro" id="IPR000315">
    <property type="entry name" value="Znf_B-box"/>
</dbReference>
<feature type="domain" description="B box-type" evidence="7">
    <location>
        <begin position="92"/>
        <end position="135"/>
    </location>
</feature>
<proteinExistence type="predicted"/>
<dbReference type="Gene3D" id="2.120.10.30">
    <property type="entry name" value="TolB, C-terminal domain"/>
    <property type="match status" value="1"/>
</dbReference>
<dbReference type="PROSITE" id="PS50089">
    <property type="entry name" value="ZF_RING_2"/>
    <property type="match status" value="1"/>
</dbReference>
<dbReference type="InterPro" id="IPR001841">
    <property type="entry name" value="Znf_RING"/>
</dbReference>
<dbReference type="EnsemblMetazoa" id="XM_038207010.1">
    <property type="protein sequence ID" value="XP_038062938.1"/>
    <property type="gene ID" value="LOC119733445"/>
</dbReference>
<dbReference type="SMART" id="SM00336">
    <property type="entry name" value="BBOX"/>
    <property type="match status" value="1"/>
</dbReference>
<dbReference type="PROSITE" id="PS50119">
    <property type="entry name" value="ZF_BBOX"/>
    <property type="match status" value="1"/>
</dbReference>
<dbReference type="Proteomes" id="UP000887568">
    <property type="component" value="Unplaced"/>
</dbReference>
<sequence length="574" mass="64786">MATAPKISSHLECNICRDRYKQPKILDCKHSFCESCLEKYYTSRYKGKRKIPCPVCQRETVLPKKHIQGLKTNVHLMGIVEDVLLQERTPEKNESQCQKHMGEMQRFYCETCDELICQDCIVVDHCKPKHQYVESGEASLKHKESLKDMFADFTTDIERLEHALATSSQAEQRFAEDVTKIVKAVQDKADKMRAEITTQETKMIQEIKQLKQDRNRAYDEHQKALKMMVQSKKHFLGTSQDIINTASDTEFLSLYPIISKDLKSPKNQNPPQLDPKLSYLSFTPSKRIGDINLGKLEVEAAKWEMCHEFGKEGSGPGVFKWARSSTATQPGEIAVTDWGDNRVVICSNEGQHKGAIPLQGKFLSYPWAVAAIHNPAQSLVALDKSKHVKVFNMKDNTLAMQFSTVEQSQVDKTQVELRSVVIKRNGTILVGDVKRMVWTEHRPIDGEILRTVPVQVPPWYLAVDDDTDRVVVSGRETKKVDVADSKGTTLRTIEPTINGKPVWSCRGVCCDSSGIYLAMLQSVLGTGHIHHYDIDGRFLDCLAHDLFDPCGIALTSDGQLAVPDGHSVKMYHKV</sequence>
<name>A0A914AGW3_PATMI</name>
<evidence type="ECO:0008006" key="10">
    <source>
        <dbReference type="Google" id="ProtNLM"/>
    </source>
</evidence>
<dbReference type="InterPro" id="IPR011042">
    <property type="entry name" value="6-blade_b-propeller_TolB-like"/>
</dbReference>
<dbReference type="AlphaFoldDB" id="A0A914AGW3"/>